<proteinExistence type="predicted"/>
<organism evidence="2 3">
    <name type="scientific">Orbilia ellipsospora</name>
    <dbReference type="NCBI Taxonomy" id="2528407"/>
    <lineage>
        <taxon>Eukaryota</taxon>
        <taxon>Fungi</taxon>
        <taxon>Dikarya</taxon>
        <taxon>Ascomycota</taxon>
        <taxon>Pezizomycotina</taxon>
        <taxon>Orbiliomycetes</taxon>
        <taxon>Orbiliales</taxon>
        <taxon>Orbiliaceae</taxon>
        <taxon>Orbilia</taxon>
    </lineage>
</organism>
<keyword evidence="1" id="KW-0472">Membrane</keyword>
<protein>
    <recommendedName>
        <fullName evidence="4">Mid2 domain-containing protein</fullName>
    </recommendedName>
</protein>
<evidence type="ECO:0000313" key="2">
    <source>
        <dbReference type="EMBL" id="KAK6526500.1"/>
    </source>
</evidence>
<sequence>MDAFTNVTDTLAFYDATGVHLIKARVGGGQDLCMCFALQQPASVSQPLSGALCLWFNAVGQVDNWWTFAYDRILAGTYRPYVEKALPVCGAGFDLNSAKENWSKTAVQPGFTDVESTVGVIDTQVVTATVVSYSVSTYVPSVVAYTDITSFTTTGADGALSTVASTRTTQLPVVTVYQSNPDEQGLSKADKIALGVGLGIGLPTIVLMVVGLVIPCILAKRRKRHHAEQWGTTGLSETGSSEYDRGASKLAKSIIKSDLDEISVVH</sequence>
<name>A0AAV9WVX0_9PEZI</name>
<feature type="transmembrane region" description="Helical" evidence="1">
    <location>
        <begin position="192"/>
        <end position="218"/>
    </location>
</feature>
<dbReference type="Proteomes" id="UP001365542">
    <property type="component" value="Unassembled WGS sequence"/>
</dbReference>
<accession>A0AAV9WVX0</accession>
<reference evidence="2 3" key="1">
    <citation type="submission" date="2019-10" db="EMBL/GenBank/DDBJ databases">
        <authorList>
            <person name="Palmer J.M."/>
        </authorList>
    </citation>
    <scope>NUCLEOTIDE SEQUENCE [LARGE SCALE GENOMIC DNA]</scope>
    <source>
        <strain evidence="2 3">TWF694</strain>
    </source>
</reference>
<evidence type="ECO:0000313" key="3">
    <source>
        <dbReference type="Proteomes" id="UP001365542"/>
    </source>
</evidence>
<comment type="caution">
    <text evidence="2">The sequence shown here is derived from an EMBL/GenBank/DDBJ whole genome shotgun (WGS) entry which is preliminary data.</text>
</comment>
<evidence type="ECO:0008006" key="4">
    <source>
        <dbReference type="Google" id="ProtNLM"/>
    </source>
</evidence>
<dbReference type="AlphaFoldDB" id="A0AAV9WVX0"/>
<gene>
    <name evidence="2" type="ORF">TWF694_005083</name>
</gene>
<evidence type="ECO:0000256" key="1">
    <source>
        <dbReference type="SAM" id="Phobius"/>
    </source>
</evidence>
<keyword evidence="3" id="KW-1185">Reference proteome</keyword>
<keyword evidence="1" id="KW-1133">Transmembrane helix</keyword>
<keyword evidence="1" id="KW-0812">Transmembrane</keyword>
<dbReference type="EMBL" id="JAVHJO010000016">
    <property type="protein sequence ID" value="KAK6526500.1"/>
    <property type="molecule type" value="Genomic_DNA"/>
</dbReference>